<accession>A0AAF0EW96</accession>
<dbReference type="GO" id="GO:0005774">
    <property type="term" value="C:vacuolar membrane"/>
    <property type="evidence" value="ECO:0007669"/>
    <property type="project" value="UniProtKB-SubCell"/>
</dbReference>
<feature type="transmembrane region" description="Helical" evidence="7">
    <location>
        <begin position="335"/>
        <end position="356"/>
    </location>
</feature>
<dbReference type="PANTHER" id="PTHR10981:SF0">
    <property type="entry name" value="BATTENIN"/>
    <property type="match status" value="1"/>
</dbReference>
<evidence type="ECO:0000256" key="1">
    <source>
        <dbReference type="ARBA" id="ARBA00004127"/>
    </source>
</evidence>
<dbReference type="EMBL" id="CP119880">
    <property type="protein sequence ID" value="WFD35897.1"/>
    <property type="molecule type" value="Genomic_DNA"/>
</dbReference>
<organism evidence="8 9">
    <name type="scientific">Malassezia cuniculi</name>
    <dbReference type="NCBI Taxonomy" id="948313"/>
    <lineage>
        <taxon>Eukaryota</taxon>
        <taxon>Fungi</taxon>
        <taxon>Dikarya</taxon>
        <taxon>Basidiomycota</taxon>
        <taxon>Ustilaginomycotina</taxon>
        <taxon>Malasseziomycetes</taxon>
        <taxon>Malasseziales</taxon>
        <taxon>Malasseziaceae</taxon>
        <taxon>Malassezia</taxon>
    </lineage>
</organism>
<name>A0AAF0EW96_9BASI</name>
<feature type="transmembrane region" description="Helical" evidence="7">
    <location>
        <begin position="305"/>
        <end position="329"/>
    </location>
</feature>
<proteinExistence type="inferred from homology"/>
<feature type="transmembrane region" description="Helical" evidence="7">
    <location>
        <begin position="144"/>
        <end position="165"/>
    </location>
</feature>
<keyword evidence="7" id="KW-0926">Vacuole</keyword>
<evidence type="ECO:0000256" key="6">
    <source>
        <dbReference type="ARBA" id="ARBA00023136"/>
    </source>
</evidence>
<evidence type="ECO:0000256" key="3">
    <source>
        <dbReference type="ARBA" id="ARBA00022692"/>
    </source>
</evidence>
<gene>
    <name evidence="8" type="primary">BTN1</name>
    <name evidence="8" type="ORF">MCUN1_002765</name>
</gene>
<dbReference type="InterPro" id="IPR003492">
    <property type="entry name" value="Battenin_disease_Cln3"/>
</dbReference>
<evidence type="ECO:0000256" key="2">
    <source>
        <dbReference type="ARBA" id="ARBA00022448"/>
    </source>
</evidence>
<dbReference type="GO" id="GO:0012505">
    <property type="term" value="C:endomembrane system"/>
    <property type="evidence" value="ECO:0007669"/>
    <property type="project" value="UniProtKB-SubCell"/>
</dbReference>
<dbReference type="PRINTS" id="PR01315">
    <property type="entry name" value="BATTENIN"/>
</dbReference>
<dbReference type="GO" id="GO:0006865">
    <property type="term" value="P:amino acid transport"/>
    <property type="evidence" value="ECO:0007669"/>
    <property type="project" value="UniProtKB-KW"/>
</dbReference>
<comment type="similarity">
    <text evidence="7">Belongs to the battenin family.</text>
</comment>
<evidence type="ECO:0000256" key="4">
    <source>
        <dbReference type="ARBA" id="ARBA00022970"/>
    </source>
</evidence>
<feature type="transmembrane region" description="Helical" evidence="7">
    <location>
        <begin position="177"/>
        <end position="196"/>
    </location>
</feature>
<evidence type="ECO:0000313" key="9">
    <source>
        <dbReference type="Proteomes" id="UP001219933"/>
    </source>
</evidence>
<feature type="transmembrane region" description="Helical" evidence="7">
    <location>
        <begin position="111"/>
        <end position="132"/>
    </location>
</feature>
<feature type="transmembrane region" description="Helical" evidence="7">
    <location>
        <begin position="26"/>
        <end position="46"/>
    </location>
</feature>
<evidence type="ECO:0000256" key="7">
    <source>
        <dbReference type="RuleBase" id="RU361113"/>
    </source>
</evidence>
<dbReference type="PANTHER" id="PTHR10981">
    <property type="entry name" value="BATTENIN"/>
    <property type="match status" value="1"/>
</dbReference>
<sequence>MEDMSMRIRAPSVSPASITDQWRRRAAFFTFGLTNNGPYVVILAAALELLPKSVPTGVLLFVNIAPALVGKAVFPYLLKGEIQYGKRVALCTALAFCGMIIIATFESLTMRLFGIALASFSSGVGEVTYLQYTTRLRRDLSSQCVGHFASGTGAAGLLCAFAWWLVRPLGVKTGITLLSVLPLGMAFGYFVLLPAIDEQSSRNTASSSVKVSLSFDHKMRLLRPMLFPYVLPLVTVYFAEYTINQGVAPTLLYPVPSPERHPLLALLIHSLRDYYPLYQLVYQAFVFCSRSYTSLTPLAPIPKKWLWSPAIVQVLLLALLSTESVYAWFKKSIASPLVIVLVACEGLAGGAAYVSVMSRLSVLGKNSAYTPLATEDTENDNENDNDADVKAELEAQAQEFQIGCVGLADTFGILVASLVSIPLQLILCRLQVGRGRDLCTRV</sequence>
<dbReference type="Pfam" id="PF02487">
    <property type="entry name" value="CLN3"/>
    <property type="match status" value="1"/>
</dbReference>
<evidence type="ECO:0000313" key="8">
    <source>
        <dbReference type="EMBL" id="WFD35897.1"/>
    </source>
</evidence>
<feature type="transmembrane region" description="Helical" evidence="7">
    <location>
        <begin position="58"/>
        <end position="78"/>
    </location>
</feature>
<keyword evidence="3 7" id="KW-0812">Transmembrane</keyword>
<dbReference type="GO" id="GO:0051453">
    <property type="term" value="P:regulation of intracellular pH"/>
    <property type="evidence" value="ECO:0007669"/>
    <property type="project" value="TreeGrafter"/>
</dbReference>
<feature type="transmembrane region" description="Helical" evidence="7">
    <location>
        <begin position="87"/>
        <end position="105"/>
    </location>
</feature>
<evidence type="ECO:0000256" key="5">
    <source>
        <dbReference type="ARBA" id="ARBA00022989"/>
    </source>
</evidence>
<dbReference type="Proteomes" id="UP001219933">
    <property type="component" value="Chromosome 4"/>
</dbReference>
<dbReference type="AlphaFoldDB" id="A0AAF0EW96"/>
<keyword evidence="5 7" id="KW-1133">Transmembrane helix</keyword>
<reference evidence="8" key="1">
    <citation type="submission" date="2023-03" db="EMBL/GenBank/DDBJ databases">
        <title>Mating type loci evolution in Malassezia.</title>
        <authorList>
            <person name="Coelho M.A."/>
        </authorList>
    </citation>
    <scope>NUCLEOTIDE SEQUENCE</scope>
    <source>
        <strain evidence="8">CBS 11721</strain>
    </source>
</reference>
<comment type="subcellular location">
    <subcellularLocation>
        <location evidence="1">Endomembrane system</location>
        <topology evidence="1">Multi-pass membrane protein</topology>
    </subcellularLocation>
    <subcellularLocation>
        <location evidence="7">Vacuole membrane</location>
        <topology evidence="7">Multi-pass membrane protein</topology>
    </subcellularLocation>
</comment>
<keyword evidence="2" id="KW-0813">Transport</keyword>
<keyword evidence="6 7" id="KW-0472">Membrane</keyword>
<feature type="transmembrane region" description="Helical" evidence="7">
    <location>
        <begin position="226"/>
        <end position="243"/>
    </location>
</feature>
<keyword evidence="9" id="KW-1185">Reference proteome</keyword>
<protein>
    <recommendedName>
        <fullName evidence="7">Protein BTN</fullName>
    </recommendedName>
</protein>
<keyword evidence="4" id="KW-0029">Amino-acid transport</keyword>